<protein>
    <submittedName>
        <fullName evidence="3">EamA domain-containing protein</fullName>
    </submittedName>
</protein>
<dbReference type="WBParaSite" id="EVEC_0000548901-mRNA-1">
    <property type="protein sequence ID" value="EVEC_0000548901-mRNA-1"/>
    <property type="gene ID" value="EVEC_0000548901"/>
</dbReference>
<evidence type="ECO:0000313" key="3">
    <source>
        <dbReference type="WBParaSite" id="EVEC_0000548901-mRNA-1"/>
    </source>
</evidence>
<evidence type="ECO:0000313" key="2">
    <source>
        <dbReference type="Proteomes" id="UP000274131"/>
    </source>
</evidence>
<reference evidence="1 2" key="2">
    <citation type="submission" date="2018-10" db="EMBL/GenBank/DDBJ databases">
        <authorList>
            <consortium name="Pathogen Informatics"/>
        </authorList>
    </citation>
    <scope>NUCLEOTIDE SEQUENCE [LARGE SCALE GENOMIC DNA]</scope>
</reference>
<dbReference type="EMBL" id="UXUI01008053">
    <property type="protein sequence ID" value="VDD90349.1"/>
    <property type="molecule type" value="Genomic_DNA"/>
</dbReference>
<name>A0A0N4V5H7_ENTVE</name>
<accession>A0A0N4V5H7</accession>
<sequence length="95" mass="10804">MSGRLLSINELSQILFVSFLWGTTNPLIRIGARSSDIDEKSKFLMLCFLVFANSRIYLYFAFDFVSSSGQSYVNFCRVASKPQVGWTAVRIILFC</sequence>
<organism evidence="3">
    <name type="scientific">Enterobius vermicularis</name>
    <name type="common">Human pinworm</name>
    <dbReference type="NCBI Taxonomy" id="51028"/>
    <lineage>
        <taxon>Eukaryota</taxon>
        <taxon>Metazoa</taxon>
        <taxon>Ecdysozoa</taxon>
        <taxon>Nematoda</taxon>
        <taxon>Chromadorea</taxon>
        <taxon>Rhabditida</taxon>
        <taxon>Spirurina</taxon>
        <taxon>Oxyuridomorpha</taxon>
        <taxon>Oxyuroidea</taxon>
        <taxon>Oxyuridae</taxon>
        <taxon>Enterobius</taxon>
    </lineage>
</organism>
<proteinExistence type="predicted"/>
<dbReference type="OrthoDB" id="43458at2759"/>
<reference evidence="3" key="1">
    <citation type="submission" date="2017-02" db="UniProtKB">
        <authorList>
            <consortium name="WormBaseParasite"/>
        </authorList>
    </citation>
    <scope>IDENTIFICATION</scope>
</reference>
<gene>
    <name evidence="1" type="ORF">EVEC_LOCUS5100</name>
</gene>
<evidence type="ECO:0000313" key="1">
    <source>
        <dbReference type="EMBL" id="VDD90349.1"/>
    </source>
</evidence>
<keyword evidence="2" id="KW-1185">Reference proteome</keyword>
<dbReference type="AlphaFoldDB" id="A0A0N4V5H7"/>
<dbReference type="Proteomes" id="UP000274131">
    <property type="component" value="Unassembled WGS sequence"/>
</dbReference>